<dbReference type="Pfam" id="PF00291">
    <property type="entry name" value="PALP"/>
    <property type="match status" value="1"/>
</dbReference>
<comment type="caution">
    <text evidence="6">The sequence shown here is derived from an EMBL/GenBank/DDBJ whole genome shotgun (WGS) entry which is preliminary data.</text>
</comment>
<dbReference type="Proteomes" id="UP000546213">
    <property type="component" value="Unassembled WGS sequence"/>
</dbReference>
<evidence type="ECO:0000313" key="6">
    <source>
        <dbReference type="EMBL" id="KAF5575056.1"/>
    </source>
</evidence>
<dbReference type="InterPro" id="IPR027278">
    <property type="entry name" value="ACCD_DCysDesulf"/>
</dbReference>
<evidence type="ECO:0000256" key="2">
    <source>
        <dbReference type="ARBA" id="ARBA00008639"/>
    </source>
</evidence>
<dbReference type="OrthoDB" id="5361403at2759"/>
<name>A0A8H5KMN1_9HYPO</name>
<comment type="cofactor">
    <cofactor evidence="1">
        <name>pyridoxal 5'-phosphate</name>
        <dbReference type="ChEBI" id="CHEBI:597326"/>
    </cofactor>
</comment>
<dbReference type="EMBL" id="JAAOAS010000489">
    <property type="protein sequence ID" value="KAF5575056.1"/>
    <property type="molecule type" value="Genomic_DNA"/>
</dbReference>
<evidence type="ECO:0000259" key="5">
    <source>
        <dbReference type="Pfam" id="PF00291"/>
    </source>
</evidence>
<dbReference type="AlphaFoldDB" id="A0A8H5KMN1"/>
<comment type="similarity">
    <text evidence="2">Belongs to the ACC deaminase/D-cysteine desulfhydrase family.</text>
</comment>
<keyword evidence="7" id="KW-1185">Reference proteome</keyword>
<dbReference type="PANTHER" id="PTHR43780">
    <property type="entry name" value="1-AMINOCYCLOPROPANE-1-CARBOXYLATE DEAMINASE-RELATED"/>
    <property type="match status" value="1"/>
</dbReference>
<organism evidence="6 7">
    <name type="scientific">Fusarium pseudocircinatum</name>
    <dbReference type="NCBI Taxonomy" id="56676"/>
    <lineage>
        <taxon>Eukaryota</taxon>
        <taxon>Fungi</taxon>
        <taxon>Dikarya</taxon>
        <taxon>Ascomycota</taxon>
        <taxon>Pezizomycotina</taxon>
        <taxon>Sordariomycetes</taxon>
        <taxon>Hypocreomycetidae</taxon>
        <taxon>Hypocreales</taxon>
        <taxon>Nectriaceae</taxon>
        <taxon>Fusarium</taxon>
        <taxon>Fusarium fujikuroi species complex</taxon>
    </lineage>
</organism>
<sequence>MHDVLDTAAVRERIDQLPRAPVGFYPTPFHQLHNMPKKLGINLYMKREDLAGPSAISGSKVRLSEFILGQAVKDGYTHIITHGAHLTNSGLQFAAAAAVSGLTPMLYLTRDLTHHGKLDEYRGNLLLSKIMDVETQFINSKGRGQWMVNEGNKIITSSTEGHRAIIVRAGGAHPLAFVAHALTFVEMLEQSKNAGVELDYIYHTAGTGTALPGMLAGKLLTRSPVKIRSITINAYGDKAGDVSFIGIQTIVDRVKGIFERLEVLPPSDDVIRAEINFDQGFIGEDYGVPSTESISAIQELARAEGIFLGPVYTGKGFAGLLHHVRSGKVPVGSNVAFLHTGDAANLFESSAVVGEIVDGIKSDWLPGWYLEGADPPDFI</sequence>
<keyword evidence="3 4" id="KW-0663">Pyridoxal phosphate</keyword>
<evidence type="ECO:0000256" key="3">
    <source>
        <dbReference type="ARBA" id="ARBA00022898"/>
    </source>
</evidence>
<protein>
    <submittedName>
        <fullName evidence="6">ACC deaminase</fullName>
    </submittedName>
</protein>
<dbReference type="PIRSF" id="PIRSF006278">
    <property type="entry name" value="ACCD_DCysDesulf"/>
    <property type="match status" value="1"/>
</dbReference>
<accession>A0A8H5KMN1</accession>
<evidence type="ECO:0000256" key="4">
    <source>
        <dbReference type="PIRSR" id="PIRSR006278-2"/>
    </source>
</evidence>
<gene>
    <name evidence="6" type="ORF">FPCIR_13330</name>
</gene>
<proteinExistence type="inferred from homology"/>
<dbReference type="InterPro" id="IPR036052">
    <property type="entry name" value="TrpB-like_PALP_sf"/>
</dbReference>
<evidence type="ECO:0000313" key="7">
    <source>
        <dbReference type="Proteomes" id="UP000546213"/>
    </source>
</evidence>
<feature type="modified residue" description="N6-(pyridoxal phosphate)lysine" evidence="4">
    <location>
        <position position="60"/>
    </location>
</feature>
<dbReference type="InterPro" id="IPR001926">
    <property type="entry name" value="TrpB-like_PALP"/>
</dbReference>
<reference evidence="6 7" key="1">
    <citation type="submission" date="2020-05" db="EMBL/GenBank/DDBJ databases">
        <title>Identification and distribution of gene clusters putatively required for synthesis of sphingolipid metabolism inhibitors in phylogenetically diverse species of the filamentous fungus Fusarium.</title>
        <authorList>
            <person name="Kim H.-S."/>
            <person name="Busman M."/>
            <person name="Brown D.W."/>
            <person name="Divon H."/>
            <person name="Uhlig S."/>
            <person name="Proctor R.H."/>
        </authorList>
    </citation>
    <scope>NUCLEOTIDE SEQUENCE [LARGE SCALE GENOMIC DNA]</scope>
    <source>
        <strain evidence="6 7">NRRL 36939</strain>
    </source>
</reference>
<feature type="domain" description="Tryptophan synthase beta chain-like PALP" evidence="5">
    <location>
        <begin position="24"/>
        <end position="341"/>
    </location>
</feature>
<dbReference type="GO" id="GO:0019148">
    <property type="term" value="F:D-cysteine desulfhydrase activity"/>
    <property type="evidence" value="ECO:0007669"/>
    <property type="project" value="TreeGrafter"/>
</dbReference>
<dbReference type="SUPFAM" id="SSF53686">
    <property type="entry name" value="Tryptophan synthase beta subunit-like PLP-dependent enzymes"/>
    <property type="match status" value="1"/>
</dbReference>
<evidence type="ECO:0000256" key="1">
    <source>
        <dbReference type="ARBA" id="ARBA00001933"/>
    </source>
</evidence>
<dbReference type="PANTHER" id="PTHR43780:SF2">
    <property type="entry name" value="1-AMINOCYCLOPROPANE-1-CARBOXYLATE DEAMINASE-RELATED"/>
    <property type="match status" value="1"/>
</dbReference>
<dbReference type="Gene3D" id="3.40.50.1100">
    <property type="match status" value="2"/>
</dbReference>